<dbReference type="Gene3D" id="2.60.40.1120">
    <property type="entry name" value="Carboxypeptidase-like, regulatory domain"/>
    <property type="match status" value="1"/>
</dbReference>
<dbReference type="InterPro" id="IPR008969">
    <property type="entry name" value="CarboxyPept-like_regulatory"/>
</dbReference>
<dbReference type="InterPro" id="IPR023997">
    <property type="entry name" value="TonB-dep_OMP_SusC/RagA_CS"/>
</dbReference>
<evidence type="ECO:0000256" key="8">
    <source>
        <dbReference type="SAM" id="SignalP"/>
    </source>
</evidence>
<dbReference type="NCBIfam" id="TIGR04057">
    <property type="entry name" value="SusC_RagA_signa"/>
    <property type="match status" value="1"/>
</dbReference>
<feature type="signal peptide" evidence="8">
    <location>
        <begin position="1"/>
        <end position="24"/>
    </location>
</feature>
<dbReference type="SUPFAM" id="SSF49464">
    <property type="entry name" value="Carboxypeptidase regulatory domain-like"/>
    <property type="match status" value="1"/>
</dbReference>
<proteinExistence type="inferred from homology"/>
<dbReference type="Gene3D" id="2.40.170.20">
    <property type="entry name" value="TonB-dependent receptor, beta-barrel domain"/>
    <property type="match status" value="1"/>
</dbReference>
<reference evidence="10" key="2">
    <citation type="journal article" date="2024" name="Antonie Van Leeuwenhoek">
        <title>Roseihalotalea indica gen. nov., sp. nov., a halophilic Bacteroidetes from mesopelagic Southwest Indian Ocean with higher carbohydrate metabolic potential.</title>
        <authorList>
            <person name="Chen B."/>
            <person name="Zhang M."/>
            <person name="Lin D."/>
            <person name="Ye J."/>
            <person name="Tang K."/>
        </authorList>
    </citation>
    <scope>NUCLEOTIDE SEQUENCE</scope>
    <source>
        <strain evidence="10">TK19036</strain>
    </source>
</reference>
<accession>A0AA49GS27</accession>
<dbReference type="InterPro" id="IPR039426">
    <property type="entry name" value="TonB-dep_rcpt-like"/>
</dbReference>
<dbReference type="InterPro" id="IPR023996">
    <property type="entry name" value="TonB-dep_OMP_SusC/RagA"/>
</dbReference>
<dbReference type="Pfam" id="PF13715">
    <property type="entry name" value="CarbopepD_reg_2"/>
    <property type="match status" value="1"/>
</dbReference>
<sequence>MKLFSTQKLLRVLQLMLISIVMQGAAPGLLHAHTARSAENLSKVFFKELQQQIVVTGRITAEPEGDGLPGTNITVKGTTTGTVSDLDGNYRVTVPSSESVLVFSSVGYVTEEVTVGSQSEINVAMMPDITSLGEIVVTALGVERQEQSLGYAVSEIQGSEVAETNMVNPVAALQGKAAGLSISGSDGGSFGGNKISIRGQSTLGSNNQPIFVVDGVILDNQTSGNDEWNAGASDYGNELKNLNPDNFESISVLKGAAATALYGSRGLNGAIVITTKTGSGKKGLGVSISQTIGVEHVYATPDLQNEFGEGTLAGYIDYADNAFDTQQFYTRDVNGTQMPSLIHPAAGLSFGPRFDGRDVEDYDGTITSYSARPDNMKNAFDLGFNSNTNVSIQGGNETTQMYLSLSRNVRNGWYPKNDFTRNNLLLKASTWLSDRIKLSGSVAYTQSNPQNPVGNLAGIFPEGAVSRSYNTEKYRELYTADHGGIPSNNYNDELGNVPATSTWFNIYNRDYDRQEVTVRPIATLTADVTDWFNITLEGNMNLFSYEYEAKELGGGYANDGGYYKLEQYQKKQRTGKLLLNFNQNFGDLSASFTAGGEMFHTGATKTSLNTNGGLVVPGQYFIQNSVNTVQYDNDIGIQATKQINSLYFFLNTAWKNQLYLDITGRNDWSSALVYADGTGDYSYFYPSVSTSWLFSETFSLPSFFSFGRIRASVAQVGNDTDPYRINAAYSLASMIQENGYAYRNFYETLRLIDPNLKPEKKNAIELGTELGFLNDRIRLDVAWYKENTKNQIIDIPAPEASGVTTQLINAGNIQNTGIEIALKTTPVLNSNFRWDLNFNYWRNRNKIISLHPDVGEYKSLAGSPNYGNYRVGTVAWIGGEYGELLSDILPATNEDGEKILTWSNSRRGAYYQRSGELERIGNINPKFEGSVSSDFSYKGFNLGFLIDARFGGYLASYNNRYGTAYGYMETSTAGLDEEHGGVTWTSAYDGVTYHDGVIPEGVFAEGTSITLPNGDAQDVSGMSYQAALDAGFVEPTHASYYTYFTNSWGQGVVNDNWFSEVNYVALRQLTLGYTFPSSITENLKIDNLNVSFIGRNLAYLYNSLPNHLNPESTRGNRSDYSYFERSFTPYVASYAMTVRFNF</sequence>
<dbReference type="InterPro" id="IPR036942">
    <property type="entry name" value="Beta-barrel_TonB_sf"/>
</dbReference>
<keyword evidence="4 7" id="KW-0812">Transmembrane</keyword>
<dbReference type="EMBL" id="CP120682">
    <property type="protein sequence ID" value="WKN39632.1"/>
    <property type="molecule type" value="Genomic_DNA"/>
</dbReference>
<dbReference type="Gene3D" id="2.170.130.10">
    <property type="entry name" value="TonB-dependent receptor, plug domain"/>
    <property type="match status" value="1"/>
</dbReference>
<keyword evidence="6 7" id="KW-0998">Cell outer membrane</keyword>
<dbReference type="Pfam" id="PF07715">
    <property type="entry name" value="Plug"/>
    <property type="match status" value="1"/>
</dbReference>
<dbReference type="AlphaFoldDB" id="A0AA49GS27"/>
<organism evidence="10">
    <name type="scientific">Roseihalotalea indica</name>
    <dbReference type="NCBI Taxonomy" id="2867963"/>
    <lineage>
        <taxon>Bacteria</taxon>
        <taxon>Pseudomonadati</taxon>
        <taxon>Bacteroidota</taxon>
        <taxon>Cytophagia</taxon>
        <taxon>Cytophagales</taxon>
        <taxon>Catalimonadaceae</taxon>
        <taxon>Roseihalotalea</taxon>
    </lineage>
</organism>
<evidence type="ECO:0000256" key="4">
    <source>
        <dbReference type="ARBA" id="ARBA00022692"/>
    </source>
</evidence>
<dbReference type="GO" id="GO:0009279">
    <property type="term" value="C:cell outer membrane"/>
    <property type="evidence" value="ECO:0007669"/>
    <property type="project" value="UniProtKB-SubCell"/>
</dbReference>
<dbReference type="InterPro" id="IPR037066">
    <property type="entry name" value="Plug_dom_sf"/>
</dbReference>
<keyword evidence="8" id="KW-0732">Signal</keyword>
<evidence type="ECO:0000256" key="6">
    <source>
        <dbReference type="ARBA" id="ARBA00023237"/>
    </source>
</evidence>
<evidence type="ECO:0000256" key="2">
    <source>
        <dbReference type="ARBA" id="ARBA00022448"/>
    </source>
</evidence>
<evidence type="ECO:0000256" key="7">
    <source>
        <dbReference type="PROSITE-ProRule" id="PRU01360"/>
    </source>
</evidence>
<protein>
    <submittedName>
        <fullName evidence="10">SusC/RagA family TonB-linked outer membrane protein</fullName>
    </submittedName>
</protein>
<keyword evidence="5 7" id="KW-0472">Membrane</keyword>
<dbReference type="SUPFAM" id="SSF56935">
    <property type="entry name" value="Porins"/>
    <property type="match status" value="1"/>
</dbReference>
<comment type="subcellular location">
    <subcellularLocation>
        <location evidence="1 7">Cell outer membrane</location>
        <topology evidence="1 7">Multi-pass membrane protein</topology>
    </subcellularLocation>
</comment>
<name>A0AA49GS27_9BACT</name>
<reference evidence="10" key="1">
    <citation type="journal article" date="2023" name="Comput. Struct. Biotechnol. J.">
        <title>Discovery of a novel marine Bacteroidetes with a rich repertoire of carbohydrate-active enzymes.</title>
        <authorList>
            <person name="Chen B."/>
            <person name="Liu G."/>
            <person name="Chen Q."/>
            <person name="Wang H."/>
            <person name="Liu L."/>
            <person name="Tang K."/>
        </authorList>
    </citation>
    <scope>NUCLEOTIDE SEQUENCE</scope>
    <source>
        <strain evidence="10">TK19036</strain>
    </source>
</reference>
<keyword evidence="2 7" id="KW-0813">Transport</keyword>
<dbReference type="NCBIfam" id="TIGR04056">
    <property type="entry name" value="OMP_RagA_SusC"/>
    <property type="match status" value="1"/>
</dbReference>
<dbReference type="InterPro" id="IPR012910">
    <property type="entry name" value="Plug_dom"/>
</dbReference>
<evidence type="ECO:0000256" key="5">
    <source>
        <dbReference type="ARBA" id="ARBA00023136"/>
    </source>
</evidence>
<dbReference type="PROSITE" id="PS52016">
    <property type="entry name" value="TONB_DEPENDENT_REC_3"/>
    <property type="match status" value="1"/>
</dbReference>
<keyword evidence="3 7" id="KW-1134">Transmembrane beta strand</keyword>
<evidence type="ECO:0000256" key="3">
    <source>
        <dbReference type="ARBA" id="ARBA00022452"/>
    </source>
</evidence>
<feature type="chain" id="PRO_5041329635" evidence="8">
    <location>
        <begin position="25"/>
        <end position="1142"/>
    </location>
</feature>
<comment type="similarity">
    <text evidence="7">Belongs to the TonB-dependent receptor family.</text>
</comment>
<gene>
    <name evidence="10" type="ORF">K4G66_13110</name>
</gene>
<evidence type="ECO:0000256" key="1">
    <source>
        <dbReference type="ARBA" id="ARBA00004571"/>
    </source>
</evidence>
<feature type="domain" description="TonB-dependent receptor plug" evidence="9">
    <location>
        <begin position="147"/>
        <end position="270"/>
    </location>
</feature>
<evidence type="ECO:0000259" key="9">
    <source>
        <dbReference type="Pfam" id="PF07715"/>
    </source>
</evidence>
<evidence type="ECO:0000313" key="10">
    <source>
        <dbReference type="EMBL" id="WKN39632.1"/>
    </source>
</evidence>